<dbReference type="AlphaFoldDB" id="A0AAD9XPK2"/>
<comment type="caution">
    <text evidence="1">The sequence shown here is derived from an EMBL/GenBank/DDBJ whole genome shotgun (WGS) entry which is preliminary data.</text>
</comment>
<dbReference type="InterPro" id="IPR028919">
    <property type="entry name" value="Viral_movement"/>
</dbReference>
<reference evidence="1" key="1">
    <citation type="journal article" date="2023" name="Plant J.">
        <title>Genome sequences and population genomics provide insights into the demographic history, inbreeding, and mutation load of two 'living fossil' tree species of Dipteronia.</title>
        <authorList>
            <person name="Feng Y."/>
            <person name="Comes H.P."/>
            <person name="Chen J."/>
            <person name="Zhu S."/>
            <person name="Lu R."/>
            <person name="Zhang X."/>
            <person name="Li P."/>
            <person name="Qiu J."/>
            <person name="Olsen K.M."/>
            <person name="Qiu Y."/>
        </authorList>
    </citation>
    <scope>NUCLEOTIDE SEQUENCE</scope>
    <source>
        <strain evidence="1">KIB01</strain>
    </source>
</reference>
<dbReference type="Proteomes" id="UP001280121">
    <property type="component" value="Unassembled WGS sequence"/>
</dbReference>
<organism evidence="1 2">
    <name type="scientific">Dipteronia dyeriana</name>
    <dbReference type="NCBI Taxonomy" id="168575"/>
    <lineage>
        <taxon>Eukaryota</taxon>
        <taxon>Viridiplantae</taxon>
        <taxon>Streptophyta</taxon>
        <taxon>Embryophyta</taxon>
        <taxon>Tracheophyta</taxon>
        <taxon>Spermatophyta</taxon>
        <taxon>Magnoliopsida</taxon>
        <taxon>eudicotyledons</taxon>
        <taxon>Gunneridae</taxon>
        <taxon>Pentapetalae</taxon>
        <taxon>rosids</taxon>
        <taxon>malvids</taxon>
        <taxon>Sapindales</taxon>
        <taxon>Sapindaceae</taxon>
        <taxon>Hippocastanoideae</taxon>
        <taxon>Acereae</taxon>
        <taxon>Dipteronia</taxon>
    </lineage>
</organism>
<name>A0AAD9XPK2_9ROSI</name>
<sequence>MLQVGFKQVQKKNLYKEGILDSLKSSLYVYKDEFTIAVVKNREEVTLISPQNAKEIKKNRFSSIHLGVIIIGILSQTRAGLDTKAHLYLYDGRFSNHTQAQLATAEVDLRNKVAVVGCLPDIDIDINEFCRKIKLSIQTKGFDMNAEYKNLRIKIFVLGRCYNKYHKKFRFINKSIVEHFHSDYVKMQIPKKLNSSELKGMEWKLPELETQSIEIPEDSTIYILIKIIKLSKSLKITKNKVILK</sequence>
<proteinExistence type="predicted"/>
<protein>
    <submittedName>
        <fullName evidence="1">Uncharacterized protein</fullName>
    </submittedName>
</protein>
<dbReference type="Pfam" id="PF01107">
    <property type="entry name" value="MP"/>
    <property type="match status" value="1"/>
</dbReference>
<accession>A0AAD9XPK2</accession>
<evidence type="ECO:0000313" key="2">
    <source>
        <dbReference type="Proteomes" id="UP001280121"/>
    </source>
</evidence>
<keyword evidence="2" id="KW-1185">Reference proteome</keyword>
<gene>
    <name evidence="1" type="ORF">Ddye_001591</name>
</gene>
<dbReference type="EMBL" id="JANJYI010000001">
    <property type="protein sequence ID" value="KAK2663017.1"/>
    <property type="molecule type" value="Genomic_DNA"/>
</dbReference>
<evidence type="ECO:0000313" key="1">
    <source>
        <dbReference type="EMBL" id="KAK2663017.1"/>
    </source>
</evidence>